<keyword evidence="7" id="KW-1185">Reference proteome</keyword>
<name>A0ABW3KXA7_9BACI</name>
<comment type="caution">
    <text evidence="6">The sequence shown here is derived from an EMBL/GenBank/DDBJ whole genome shotgun (WGS) entry which is preliminary data.</text>
</comment>
<feature type="transmembrane region" description="Helical" evidence="4">
    <location>
        <begin position="142"/>
        <end position="161"/>
    </location>
</feature>
<accession>A0ABW3KXA7</accession>
<evidence type="ECO:0000256" key="4">
    <source>
        <dbReference type="SAM" id="Phobius"/>
    </source>
</evidence>
<dbReference type="SUPFAM" id="SSF58104">
    <property type="entry name" value="Methyl-accepting chemotaxis protein (MCP) signaling domain"/>
    <property type="match status" value="1"/>
</dbReference>
<keyword evidence="3" id="KW-0175">Coiled coil</keyword>
<reference evidence="7" key="1">
    <citation type="journal article" date="2019" name="Int. J. Syst. Evol. Microbiol.">
        <title>The Global Catalogue of Microorganisms (GCM) 10K type strain sequencing project: providing services to taxonomists for standard genome sequencing and annotation.</title>
        <authorList>
            <consortium name="The Broad Institute Genomics Platform"/>
            <consortium name="The Broad Institute Genome Sequencing Center for Infectious Disease"/>
            <person name="Wu L."/>
            <person name="Ma J."/>
        </authorList>
    </citation>
    <scope>NUCLEOTIDE SEQUENCE [LARGE SCALE GENOMIC DNA]</scope>
    <source>
        <strain evidence="7">CCUG 56607</strain>
    </source>
</reference>
<feature type="coiled-coil region" evidence="3">
    <location>
        <begin position="406"/>
        <end position="468"/>
    </location>
</feature>
<feature type="transmembrane region" description="Helical" evidence="4">
    <location>
        <begin position="67"/>
        <end position="87"/>
    </location>
</feature>
<dbReference type="Proteomes" id="UP001596990">
    <property type="component" value="Unassembled WGS sequence"/>
</dbReference>
<sequence length="492" mass="53493">MESKSIKKKILDKQNGVLIKVLFFSVLLGLVAEIAVGAPMINKLMIGAGGGLAVTVMFMLHKKKVLLSLIPYLAVTSTSVIGLVIVISSDYVTNMLFTFYILGVGAVSLSLTVLTTSGLMGLALLGYFVITKGEMLGFDVRATAISVVFFSLVFMVLFIQVKLTQRLLGDVQSNLDQNEVLMSDSESRTSKIQHVAAQIHESMSAIDTTSKRNMDVMNQMNLSFQEVASAAQDQSTTVSDITLATDKANDRLHNMVDAIEKMIESGESVKGSADTGAVNLAELKETMHGFKDSFQQMRQNIEHLTEGIKQSTTFTKQISDIAEQTNLLALNASIEAARAGDAGKGFAVVADEVRKLAEISSRTADQINDNLTSVAQRAVTTEEHVKKNESKLTDSLLMTDDTSEAFERITNQLDDFIKMMNEFESQAQDIRSSSTSIDQAVNELASVIEETSATMMELQNMIENQTMEQSGLTDVITKTNASISGLRNKSAS</sequence>
<keyword evidence="4" id="KW-1133">Transmembrane helix</keyword>
<dbReference type="PROSITE" id="PS50111">
    <property type="entry name" value="CHEMOTAXIS_TRANSDUC_2"/>
    <property type="match status" value="1"/>
</dbReference>
<proteinExistence type="predicted"/>
<evidence type="ECO:0000259" key="5">
    <source>
        <dbReference type="PROSITE" id="PS50111"/>
    </source>
</evidence>
<feature type="transmembrane region" description="Helical" evidence="4">
    <location>
        <begin position="44"/>
        <end position="60"/>
    </location>
</feature>
<dbReference type="EMBL" id="JBHTKL010000001">
    <property type="protein sequence ID" value="MFD1017721.1"/>
    <property type="molecule type" value="Genomic_DNA"/>
</dbReference>
<dbReference type="RefSeq" id="WP_386055681.1">
    <property type="nucleotide sequence ID" value="NZ_JBHTKL010000001.1"/>
</dbReference>
<evidence type="ECO:0000313" key="6">
    <source>
        <dbReference type="EMBL" id="MFD1017721.1"/>
    </source>
</evidence>
<evidence type="ECO:0000256" key="2">
    <source>
        <dbReference type="PROSITE-ProRule" id="PRU00284"/>
    </source>
</evidence>
<feature type="domain" description="Methyl-accepting transducer" evidence="5">
    <location>
        <begin position="209"/>
        <end position="459"/>
    </location>
</feature>
<gene>
    <name evidence="6" type="ORF">ACFQ2J_00805</name>
</gene>
<keyword evidence="4" id="KW-0812">Transmembrane</keyword>
<evidence type="ECO:0000256" key="3">
    <source>
        <dbReference type="SAM" id="Coils"/>
    </source>
</evidence>
<feature type="transmembrane region" description="Helical" evidence="4">
    <location>
        <begin position="21"/>
        <end position="38"/>
    </location>
</feature>
<organism evidence="6 7">
    <name type="scientific">Thalassobacillus hwangdonensis</name>
    <dbReference type="NCBI Taxonomy" id="546108"/>
    <lineage>
        <taxon>Bacteria</taxon>
        <taxon>Bacillati</taxon>
        <taxon>Bacillota</taxon>
        <taxon>Bacilli</taxon>
        <taxon>Bacillales</taxon>
        <taxon>Bacillaceae</taxon>
        <taxon>Thalassobacillus</taxon>
    </lineage>
</organism>
<keyword evidence="1 2" id="KW-0807">Transducer</keyword>
<dbReference type="Gene3D" id="1.10.287.950">
    <property type="entry name" value="Methyl-accepting chemotaxis protein"/>
    <property type="match status" value="1"/>
</dbReference>
<dbReference type="Pfam" id="PF00015">
    <property type="entry name" value="MCPsignal"/>
    <property type="match status" value="1"/>
</dbReference>
<protein>
    <submittedName>
        <fullName evidence="6">Methyl-accepting chemotaxis protein</fullName>
    </submittedName>
</protein>
<dbReference type="SMART" id="SM00283">
    <property type="entry name" value="MA"/>
    <property type="match status" value="1"/>
</dbReference>
<keyword evidence="4" id="KW-0472">Membrane</keyword>
<dbReference type="InterPro" id="IPR004089">
    <property type="entry name" value="MCPsignal_dom"/>
</dbReference>
<dbReference type="PANTHER" id="PTHR32089:SF112">
    <property type="entry name" value="LYSOZYME-LIKE PROTEIN-RELATED"/>
    <property type="match status" value="1"/>
</dbReference>
<evidence type="ECO:0000256" key="1">
    <source>
        <dbReference type="ARBA" id="ARBA00023224"/>
    </source>
</evidence>
<feature type="transmembrane region" description="Helical" evidence="4">
    <location>
        <begin position="99"/>
        <end position="130"/>
    </location>
</feature>
<dbReference type="PANTHER" id="PTHR32089">
    <property type="entry name" value="METHYL-ACCEPTING CHEMOTAXIS PROTEIN MCPB"/>
    <property type="match status" value="1"/>
</dbReference>
<evidence type="ECO:0000313" key="7">
    <source>
        <dbReference type="Proteomes" id="UP001596990"/>
    </source>
</evidence>